<feature type="compositionally biased region" description="Polar residues" evidence="1">
    <location>
        <begin position="64"/>
        <end position="76"/>
    </location>
</feature>
<sequence length="656" mass="70435">MKATMLPGKCKVSTKGKMGINQSAAIAGRQYHLSLLAILVGSLWLTACQPQQSHELPKVANQASEAQSSEVETTVLPSKDPGRDIANAITHAQAQKLAVSGAASSRTLYQPSVQPRSLSVPAELTLADVNYPSATVLANGSEVYIANGIMVAGETPLSTFSVDVDSGSYSLMRRSINLGALPAKGTVRVEELINYFDYNYPQPDKGEPFSISTELAPSPYNEGKMLLRIGLKGYEVPASQIGAANLVFLMDVSGSMSSQDKLPLLKSAIKMLSDTLTSQDKVSIVVYAGEAGVVLDGINGADKESLDAALAELKAAGGTNGGEGIQTAYRLARKHFISGGVNRVLLATDGDFNVGLTSRLELLALVEQQKQQGIGLTTLGFGLGNYRDSMLEQLADKGNGQYAYIDTLSEARKILVEQRSGTLLTIASDVKVQLEFNPALVAEYRLIGYENRALKREDFNNDKVDAAEMGAGHAVTALYELSLTDSHNLANDALRYGRDPVSGKEKYSREELGYLKLRAKPPLSDSSKDSKSQLYTHGIRLDSAHKSLALASDDLRFAAAVAGLGQLLNGSVYLHDFDWRRVAELADSAKGEDPYGYRHEFVSLARSAALLAGQGALKPGRKVVADKTRAEPMSEPMFEPMPADGFKPLEQGRRQN</sequence>
<comment type="caution">
    <text evidence="3">The sequence shown here is derived from an EMBL/GenBank/DDBJ whole genome shotgun (WGS) entry which is preliminary data.</text>
</comment>
<dbReference type="PROSITE" id="PS50234">
    <property type="entry name" value="VWFA"/>
    <property type="match status" value="1"/>
</dbReference>
<dbReference type="InterPro" id="IPR036465">
    <property type="entry name" value="vWFA_dom_sf"/>
</dbReference>
<feature type="region of interest" description="Disordered" evidence="1">
    <location>
        <begin position="64"/>
        <end position="83"/>
    </location>
</feature>
<dbReference type="SMART" id="SM00327">
    <property type="entry name" value="VWA"/>
    <property type="match status" value="1"/>
</dbReference>
<feature type="compositionally biased region" description="Basic and acidic residues" evidence="1">
    <location>
        <begin position="623"/>
        <end position="632"/>
    </location>
</feature>
<accession>A0ABU4QHY7</accession>
<dbReference type="GeneID" id="88625814"/>
<evidence type="ECO:0000313" key="3">
    <source>
        <dbReference type="EMBL" id="MDX6018528.1"/>
    </source>
</evidence>
<keyword evidence="4" id="KW-1185">Reference proteome</keyword>
<feature type="compositionally biased region" description="Low complexity" evidence="1">
    <location>
        <begin position="633"/>
        <end position="642"/>
    </location>
</feature>
<proteinExistence type="predicted"/>
<reference evidence="3 4" key="1">
    <citation type="submission" date="2023-11" db="EMBL/GenBank/DDBJ databases">
        <title>MicrobeMod: A computational toolkit for identifying prokaryotic methylation and restriction-modification with nanopore sequencing.</title>
        <authorList>
            <person name="Crits-Christoph A."/>
            <person name="Kang S.C."/>
            <person name="Lee H."/>
            <person name="Ostrov N."/>
        </authorList>
    </citation>
    <scope>NUCLEOTIDE SEQUENCE [LARGE SCALE GENOMIC DNA]</scope>
    <source>
        <strain evidence="3 4">ATCC BAA-2732</strain>
    </source>
</reference>
<feature type="domain" description="VWFA" evidence="2">
    <location>
        <begin position="245"/>
        <end position="430"/>
    </location>
</feature>
<dbReference type="PANTHER" id="PTHR10579">
    <property type="entry name" value="CALCIUM-ACTIVATED CHLORIDE CHANNEL REGULATOR"/>
    <property type="match status" value="1"/>
</dbReference>
<dbReference type="RefSeq" id="WP_052248017.1">
    <property type="nucleotide sequence ID" value="NZ_JALJEU010000001.1"/>
</dbReference>
<dbReference type="Pfam" id="PF12034">
    <property type="entry name" value="YfbK_C"/>
    <property type="match status" value="1"/>
</dbReference>
<evidence type="ECO:0000313" key="4">
    <source>
        <dbReference type="Proteomes" id="UP001272773"/>
    </source>
</evidence>
<evidence type="ECO:0000259" key="2">
    <source>
        <dbReference type="PROSITE" id="PS50234"/>
    </source>
</evidence>
<dbReference type="PANTHER" id="PTHR10579:SF43">
    <property type="entry name" value="ZINC FINGER (C3HC4-TYPE RING FINGER) FAMILY PROTEIN"/>
    <property type="match status" value="1"/>
</dbReference>
<dbReference type="EMBL" id="JAWXXR010000001">
    <property type="protein sequence ID" value="MDX6018528.1"/>
    <property type="molecule type" value="Genomic_DNA"/>
</dbReference>
<dbReference type="Pfam" id="PF00092">
    <property type="entry name" value="VWA"/>
    <property type="match status" value="1"/>
</dbReference>
<feature type="region of interest" description="Disordered" evidence="1">
    <location>
        <begin position="623"/>
        <end position="656"/>
    </location>
</feature>
<evidence type="ECO:0000256" key="1">
    <source>
        <dbReference type="SAM" id="MobiDB-lite"/>
    </source>
</evidence>
<name>A0ABU4QHY7_9GAMM</name>
<dbReference type="CDD" id="cd01465">
    <property type="entry name" value="vWA_subgroup"/>
    <property type="match status" value="1"/>
</dbReference>
<dbReference type="Gene3D" id="3.40.50.410">
    <property type="entry name" value="von Willebrand factor, type A domain"/>
    <property type="match status" value="1"/>
</dbReference>
<protein>
    <submittedName>
        <fullName evidence="3">VWA domain-containing protein</fullName>
    </submittedName>
</protein>
<dbReference type="SUPFAM" id="SSF53300">
    <property type="entry name" value="vWA-like"/>
    <property type="match status" value="1"/>
</dbReference>
<organism evidence="3 4">
    <name type="scientific">Shewanella indica</name>
    <dbReference type="NCBI Taxonomy" id="768528"/>
    <lineage>
        <taxon>Bacteria</taxon>
        <taxon>Pseudomonadati</taxon>
        <taxon>Pseudomonadota</taxon>
        <taxon>Gammaproteobacteria</taxon>
        <taxon>Alteromonadales</taxon>
        <taxon>Shewanellaceae</taxon>
        <taxon>Shewanella</taxon>
    </lineage>
</organism>
<dbReference type="InterPro" id="IPR021908">
    <property type="entry name" value="YfbK_C"/>
</dbReference>
<dbReference type="InterPro" id="IPR002035">
    <property type="entry name" value="VWF_A"/>
</dbReference>
<dbReference type="Pfam" id="PF12450">
    <property type="entry name" value="vWF_A"/>
    <property type="match status" value="1"/>
</dbReference>
<dbReference type="InterPro" id="IPR051266">
    <property type="entry name" value="CLCR"/>
</dbReference>
<dbReference type="InterPro" id="IPR022156">
    <property type="entry name" value="Uncharacterised_YfbK_N"/>
</dbReference>
<dbReference type="Proteomes" id="UP001272773">
    <property type="component" value="Unassembled WGS sequence"/>
</dbReference>
<gene>
    <name evidence="3" type="ORF">SIL79_19860</name>
</gene>